<dbReference type="Proteomes" id="UP000002931">
    <property type="component" value="Unassembled WGS sequence"/>
</dbReference>
<evidence type="ECO:0000256" key="3">
    <source>
        <dbReference type="PIRSR" id="PIRSR605511-2"/>
    </source>
</evidence>
<feature type="binding site" evidence="3">
    <location>
        <position position="96"/>
    </location>
    <ligand>
        <name>substrate</name>
    </ligand>
</feature>
<dbReference type="Gene3D" id="2.120.10.30">
    <property type="entry name" value="TolB, C-terminal domain"/>
    <property type="match status" value="1"/>
</dbReference>
<feature type="binding site" evidence="3">
    <location>
        <position position="141"/>
    </location>
    <ligand>
        <name>a divalent metal cation</name>
        <dbReference type="ChEBI" id="CHEBI:60240"/>
    </ligand>
</feature>
<dbReference type="InterPro" id="IPR011042">
    <property type="entry name" value="6-blade_b-propeller_TolB-like"/>
</dbReference>
<name>A3VAF8_9RHOB</name>
<evidence type="ECO:0000313" key="5">
    <source>
        <dbReference type="EMBL" id="EAQ14899.1"/>
    </source>
</evidence>
<evidence type="ECO:0000256" key="1">
    <source>
        <dbReference type="ARBA" id="ARBA00008853"/>
    </source>
</evidence>
<keyword evidence="3" id="KW-0479">Metal-binding</keyword>
<protein>
    <submittedName>
        <fullName evidence="5">Smp-30/Cgr1 family protein</fullName>
    </submittedName>
</protein>
<accession>A3VAF8</accession>
<dbReference type="PRINTS" id="PR01790">
    <property type="entry name" value="SMP30FAMILY"/>
</dbReference>
<dbReference type="HOGENOM" id="CLU_036110_3_1_5"/>
<dbReference type="InterPro" id="IPR005511">
    <property type="entry name" value="SMP-30"/>
</dbReference>
<dbReference type="GO" id="GO:0004341">
    <property type="term" value="F:gluconolactonase activity"/>
    <property type="evidence" value="ECO:0007669"/>
    <property type="project" value="TreeGrafter"/>
</dbReference>
<comment type="cofactor">
    <cofactor evidence="3">
        <name>Zn(2+)</name>
        <dbReference type="ChEBI" id="CHEBI:29105"/>
    </cofactor>
    <text evidence="3">Binds 1 divalent metal cation per subunit.</text>
</comment>
<feature type="active site" description="Proton donor/acceptor" evidence="2">
    <location>
        <position position="191"/>
    </location>
</feature>
<evidence type="ECO:0000256" key="2">
    <source>
        <dbReference type="PIRSR" id="PIRSR605511-1"/>
    </source>
</evidence>
<dbReference type="EMBL" id="AAMT01000001">
    <property type="protein sequence ID" value="EAQ14899.1"/>
    <property type="molecule type" value="Genomic_DNA"/>
</dbReference>
<dbReference type="Pfam" id="PF08450">
    <property type="entry name" value="SGL"/>
    <property type="match status" value="1"/>
</dbReference>
<dbReference type="eggNOG" id="COG3386">
    <property type="taxonomic scope" value="Bacteria"/>
</dbReference>
<sequence>MYQFDTRACALGEGLLWHPLSKQLYWFDILSRKLLTRGPDGPREWSFDEAVSAAGWVSRNLLFVASETQLFTFDVETAKVNTVVQLDADNPATRSNDGRADPHGGFWIGTMGKKFEPGVAAIFRYYRGELRRIVDGVTVSNSICFAPDGRTAYYTDTPTRQIMALPLDADGWPTGTARVHIDLSGERPLPDGSIVDGEGAIWNAQWNMGRVARYLPDGRFDYAVEVPARRATCPALGGPDLKTLFVGTARMGLDDPSPDDGVLFAQGVEVPGLPEYRVVL</sequence>
<dbReference type="GO" id="GO:0005509">
    <property type="term" value="F:calcium ion binding"/>
    <property type="evidence" value="ECO:0007669"/>
    <property type="project" value="TreeGrafter"/>
</dbReference>
<keyword evidence="6" id="KW-1185">Reference proteome</keyword>
<reference evidence="5 6" key="1">
    <citation type="journal article" date="2010" name="J. Bacteriol.">
        <title>Genome sequences of Pelagibaca bermudensis HTCC2601T and Maritimibacter alkaliphilus HTCC2654T, the type strains of two marine Roseobacter genera.</title>
        <authorList>
            <person name="Thrash J.C."/>
            <person name="Cho J.C."/>
            <person name="Ferriera S."/>
            <person name="Johnson J."/>
            <person name="Vergin K.L."/>
            <person name="Giovannoni S.J."/>
        </authorList>
    </citation>
    <scope>NUCLEOTIDE SEQUENCE [LARGE SCALE GENOMIC DNA]</scope>
    <source>
        <strain evidence="5 6">HTCC2654</strain>
    </source>
</reference>
<dbReference type="STRING" id="314271.RB2654_19988"/>
<evidence type="ECO:0000259" key="4">
    <source>
        <dbReference type="Pfam" id="PF08450"/>
    </source>
</evidence>
<dbReference type="PANTHER" id="PTHR10907">
    <property type="entry name" value="REGUCALCIN"/>
    <property type="match status" value="1"/>
</dbReference>
<evidence type="ECO:0000313" key="6">
    <source>
        <dbReference type="Proteomes" id="UP000002931"/>
    </source>
</evidence>
<dbReference type="GO" id="GO:0019853">
    <property type="term" value="P:L-ascorbic acid biosynthetic process"/>
    <property type="evidence" value="ECO:0007669"/>
    <property type="project" value="TreeGrafter"/>
</dbReference>
<dbReference type="InterPro" id="IPR013658">
    <property type="entry name" value="SGL"/>
</dbReference>
<gene>
    <name evidence="5" type="ORF">RB2654_19988</name>
</gene>
<feature type="binding site" evidence="3">
    <location>
        <position position="94"/>
    </location>
    <ligand>
        <name>substrate</name>
    </ligand>
</feature>
<feature type="domain" description="SMP-30/Gluconolactonase/LRE-like region" evidence="4">
    <location>
        <begin position="11"/>
        <end position="250"/>
    </location>
</feature>
<organism evidence="5 6">
    <name type="scientific">Maritimibacter alkaliphilus HTCC2654</name>
    <dbReference type="NCBI Taxonomy" id="314271"/>
    <lineage>
        <taxon>Bacteria</taxon>
        <taxon>Pseudomonadati</taxon>
        <taxon>Pseudomonadota</taxon>
        <taxon>Alphaproteobacteria</taxon>
        <taxon>Rhodobacterales</taxon>
        <taxon>Roseobacteraceae</taxon>
        <taxon>Maritimibacter</taxon>
    </lineage>
</organism>
<dbReference type="OrthoDB" id="2633250at2"/>
<feature type="binding site" evidence="3">
    <location>
        <position position="191"/>
    </location>
    <ligand>
        <name>a divalent metal cation</name>
        <dbReference type="ChEBI" id="CHEBI:60240"/>
    </ligand>
</feature>
<comment type="caution">
    <text evidence="5">The sequence shown here is derived from an EMBL/GenBank/DDBJ whole genome shotgun (WGS) entry which is preliminary data.</text>
</comment>
<dbReference type="RefSeq" id="WP_008334852.1">
    <property type="nucleotide sequence ID" value="NZ_CH902578.1"/>
</dbReference>
<dbReference type="SUPFAM" id="SSF63829">
    <property type="entry name" value="Calcium-dependent phosphotriesterase"/>
    <property type="match status" value="1"/>
</dbReference>
<proteinExistence type="inferred from homology"/>
<dbReference type="PANTHER" id="PTHR10907:SF47">
    <property type="entry name" value="REGUCALCIN"/>
    <property type="match status" value="1"/>
</dbReference>
<dbReference type="AlphaFoldDB" id="A3VAF8"/>
<comment type="similarity">
    <text evidence="1">Belongs to the SMP-30/CGR1 family.</text>
</comment>
<keyword evidence="3" id="KW-0862">Zinc</keyword>
<feature type="binding site" evidence="3">
    <location>
        <position position="13"/>
    </location>
    <ligand>
        <name>a divalent metal cation</name>
        <dbReference type="ChEBI" id="CHEBI:60240"/>
    </ligand>
</feature>